<organism evidence="1 2">
    <name type="scientific">Kickxella alabastrina</name>
    <dbReference type="NCBI Taxonomy" id="61397"/>
    <lineage>
        <taxon>Eukaryota</taxon>
        <taxon>Fungi</taxon>
        <taxon>Fungi incertae sedis</taxon>
        <taxon>Zoopagomycota</taxon>
        <taxon>Kickxellomycotina</taxon>
        <taxon>Kickxellomycetes</taxon>
        <taxon>Kickxellales</taxon>
        <taxon>Kickxellaceae</taxon>
        <taxon>Kickxella</taxon>
    </lineage>
</organism>
<comment type="caution">
    <text evidence="1">The sequence shown here is derived from an EMBL/GenBank/DDBJ whole genome shotgun (WGS) entry which is preliminary data.</text>
</comment>
<reference evidence="1" key="1">
    <citation type="submission" date="2022-07" db="EMBL/GenBank/DDBJ databases">
        <title>Phylogenomic reconstructions and comparative analyses of Kickxellomycotina fungi.</title>
        <authorList>
            <person name="Reynolds N.K."/>
            <person name="Stajich J.E."/>
            <person name="Barry K."/>
            <person name="Grigoriev I.V."/>
            <person name="Crous P."/>
            <person name="Smith M.E."/>
        </authorList>
    </citation>
    <scope>NUCLEOTIDE SEQUENCE</scope>
    <source>
        <strain evidence="1">Benny 63K</strain>
    </source>
</reference>
<gene>
    <name evidence="1" type="ORF">LPJ66_003821</name>
</gene>
<keyword evidence="2" id="KW-1185">Reference proteome</keyword>
<evidence type="ECO:0000313" key="2">
    <source>
        <dbReference type="Proteomes" id="UP001150581"/>
    </source>
</evidence>
<evidence type="ECO:0000313" key="1">
    <source>
        <dbReference type="EMBL" id="KAJ1896723.1"/>
    </source>
</evidence>
<sequence>MKTIVFKYFSALTLSLVLAFLLLRVQGTNAAAVAIDANTDADSDANAVALDNEVVVVVETATVVAGSGLAAVESISADYVESTNSVNYDSGSDSDSYSADVKPVYVGVDPDTDSADNNARYSDNYKYDYGYDYLRPRPRPSSCIMYEVRSGDYCYKIAEENNIPYDQFLRQNPGINCKGLKIGQSVCLFPTTLPGNAFDGRGKTQEVSCTTYVVKEGDLCSQISRENGLSIYSFIKLNDDSSTWKGCTGLEVGQKVCVG</sequence>
<dbReference type="Proteomes" id="UP001150581">
    <property type="component" value="Unassembled WGS sequence"/>
</dbReference>
<accession>A0ACC1INJ6</accession>
<protein>
    <submittedName>
        <fullName evidence="1">Uncharacterized protein</fullName>
    </submittedName>
</protein>
<name>A0ACC1INJ6_9FUNG</name>
<dbReference type="EMBL" id="JANBPG010000412">
    <property type="protein sequence ID" value="KAJ1896723.1"/>
    <property type="molecule type" value="Genomic_DNA"/>
</dbReference>
<proteinExistence type="predicted"/>